<dbReference type="InterPro" id="IPR027304">
    <property type="entry name" value="Trigger_fact/SurA_dom_sf"/>
</dbReference>
<organism evidence="17 18">
    <name type="scientific">Pelotomaculum propionicicum</name>
    <dbReference type="NCBI Taxonomy" id="258475"/>
    <lineage>
        <taxon>Bacteria</taxon>
        <taxon>Bacillati</taxon>
        <taxon>Bacillota</taxon>
        <taxon>Clostridia</taxon>
        <taxon>Eubacteriales</taxon>
        <taxon>Desulfotomaculaceae</taxon>
        <taxon>Pelotomaculum</taxon>
    </lineage>
</organism>
<keyword evidence="18" id="KW-1185">Reference proteome</keyword>
<keyword evidence="7 12" id="KW-0143">Chaperone</keyword>
<accession>A0A4Y7RV43</accession>
<dbReference type="RefSeq" id="WP_134212579.1">
    <property type="nucleotide sequence ID" value="NZ_QFFZ01000005.1"/>
</dbReference>
<protein>
    <recommendedName>
        <fullName evidence="4 12">Trigger factor</fullName>
        <shortName evidence="12">TF</shortName>
        <ecNumber evidence="3 12">5.2.1.8</ecNumber>
    </recommendedName>
    <alternativeName>
        <fullName evidence="11 12">PPIase</fullName>
    </alternativeName>
</protein>
<dbReference type="Proteomes" id="UP000297597">
    <property type="component" value="Unassembled WGS sequence"/>
</dbReference>
<dbReference type="Gene3D" id="3.30.70.1050">
    <property type="entry name" value="Trigger factor ribosome-binding domain"/>
    <property type="match status" value="1"/>
</dbReference>
<keyword evidence="12" id="KW-0963">Cytoplasm</keyword>
<evidence type="ECO:0000256" key="2">
    <source>
        <dbReference type="ARBA" id="ARBA00005464"/>
    </source>
</evidence>
<proteinExistence type="inferred from homology"/>
<dbReference type="PANTHER" id="PTHR30560:SF3">
    <property type="entry name" value="TRIGGER FACTOR-LIKE PROTEIN TIG, CHLOROPLASTIC"/>
    <property type="match status" value="1"/>
</dbReference>
<evidence type="ECO:0000259" key="16">
    <source>
        <dbReference type="PROSITE" id="PS50059"/>
    </source>
</evidence>
<comment type="domain">
    <text evidence="12">Consists of 3 domains; the N-terminus binds the ribosome, the middle domain has PPIase activity, while the C-terminus has intrinsic chaperone activity on its own.</text>
</comment>
<evidence type="ECO:0000256" key="3">
    <source>
        <dbReference type="ARBA" id="ARBA00013194"/>
    </source>
</evidence>
<evidence type="ECO:0000256" key="4">
    <source>
        <dbReference type="ARBA" id="ARBA00016902"/>
    </source>
</evidence>
<evidence type="ECO:0000313" key="18">
    <source>
        <dbReference type="Proteomes" id="UP000297597"/>
    </source>
</evidence>
<dbReference type="PROSITE" id="PS50059">
    <property type="entry name" value="FKBP_PPIASE"/>
    <property type="match status" value="1"/>
</dbReference>
<feature type="domain" description="PPIase FKBP-type" evidence="16">
    <location>
        <begin position="163"/>
        <end position="245"/>
    </location>
</feature>
<dbReference type="SUPFAM" id="SSF54534">
    <property type="entry name" value="FKBP-like"/>
    <property type="match status" value="1"/>
</dbReference>
<dbReference type="GO" id="GO:0043022">
    <property type="term" value="F:ribosome binding"/>
    <property type="evidence" value="ECO:0007669"/>
    <property type="project" value="TreeGrafter"/>
</dbReference>
<dbReference type="AlphaFoldDB" id="A0A4Y7RV43"/>
<evidence type="ECO:0000256" key="15">
    <source>
        <dbReference type="SAM" id="MobiDB-lite"/>
    </source>
</evidence>
<dbReference type="InterPro" id="IPR008880">
    <property type="entry name" value="Trigger_fac_C"/>
</dbReference>
<dbReference type="SUPFAM" id="SSF109998">
    <property type="entry name" value="Triger factor/SurA peptide-binding domain-like"/>
    <property type="match status" value="1"/>
</dbReference>
<keyword evidence="6 12" id="KW-0697">Rotamase</keyword>
<gene>
    <name evidence="12 17" type="primary">tig</name>
    <name evidence="17" type="ORF">Pmgp_00698</name>
</gene>
<dbReference type="GO" id="GO:0043335">
    <property type="term" value="P:protein unfolding"/>
    <property type="evidence" value="ECO:0007669"/>
    <property type="project" value="TreeGrafter"/>
</dbReference>
<dbReference type="HAMAP" id="MF_00303">
    <property type="entry name" value="Trigger_factor_Tig"/>
    <property type="match status" value="1"/>
</dbReference>
<keyword evidence="8 12" id="KW-0413">Isomerase</keyword>
<evidence type="ECO:0000256" key="6">
    <source>
        <dbReference type="ARBA" id="ARBA00023110"/>
    </source>
</evidence>
<feature type="compositionally biased region" description="Basic and acidic residues" evidence="15">
    <location>
        <begin position="442"/>
        <end position="458"/>
    </location>
</feature>
<comment type="catalytic activity">
    <reaction evidence="1 12 13">
        <text>[protein]-peptidylproline (omega=180) = [protein]-peptidylproline (omega=0)</text>
        <dbReference type="Rhea" id="RHEA:16237"/>
        <dbReference type="Rhea" id="RHEA-COMP:10747"/>
        <dbReference type="Rhea" id="RHEA-COMP:10748"/>
        <dbReference type="ChEBI" id="CHEBI:83833"/>
        <dbReference type="ChEBI" id="CHEBI:83834"/>
        <dbReference type="EC" id="5.2.1.8"/>
    </reaction>
</comment>
<comment type="similarity">
    <text evidence="2 12 14">Belongs to the FKBP-type PPIase family. Tig subfamily.</text>
</comment>
<evidence type="ECO:0000256" key="12">
    <source>
        <dbReference type="HAMAP-Rule" id="MF_00303"/>
    </source>
</evidence>
<evidence type="ECO:0000313" key="17">
    <source>
        <dbReference type="EMBL" id="TEB12723.1"/>
    </source>
</evidence>
<dbReference type="InterPro" id="IPR005215">
    <property type="entry name" value="Trig_fac"/>
</dbReference>
<feature type="region of interest" description="Disordered" evidence="15">
    <location>
        <begin position="442"/>
        <end position="467"/>
    </location>
</feature>
<dbReference type="Gene3D" id="1.10.3120.10">
    <property type="entry name" value="Trigger factor, C-terminal domain"/>
    <property type="match status" value="1"/>
</dbReference>
<evidence type="ECO:0000256" key="13">
    <source>
        <dbReference type="PROSITE-ProRule" id="PRU00277"/>
    </source>
</evidence>
<evidence type="ECO:0000256" key="9">
    <source>
        <dbReference type="ARBA" id="ARBA00023306"/>
    </source>
</evidence>
<dbReference type="Pfam" id="PF05698">
    <property type="entry name" value="Trigger_C"/>
    <property type="match status" value="1"/>
</dbReference>
<dbReference type="InterPro" id="IPR008881">
    <property type="entry name" value="Trigger_fac_ribosome-bd_bac"/>
</dbReference>
<dbReference type="OrthoDB" id="9767721at2"/>
<dbReference type="InterPro" id="IPR036611">
    <property type="entry name" value="Trigger_fac_ribosome-bd_sf"/>
</dbReference>
<dbReference type="GO" id="GO:0003755">
    <property type="term" value="F:peptidyl-prolyl cis-trans isomerase activity"/>
    <property type="evidence" value="ECO:0007669"/>
    <property type="project" value="UniProtKB-UniRule"/>
</dbReference>
<dbReference type="PIRSF" id="PIRSF003095">
    <property type="entry name" value="Trigger_factor"/>
    <property type="match status" value="1"/>
</dbReference>
<name>A0A4Y7RV43_9FIRM</name>
<reference evidence="17 18" key="1">
    <citation type="journal article" date="2018" name="Environ. Microbiol.">
        <title>Novel energy conservation strategies and behaviour of Pelotomaculum schinkii driving syntrophic propionate catabolism.</title>
        <authorList>
            <person name="Hidalgo-Ahumada C.A.P."/>
            <person name="Nobu M.K."/>
            <person name="Narihiro T."/>
            <person name="Tamaki H."/>
            <person name="Liu W.T."/>
            <person name="Kamagata Y."/>
            <person name="Stams A.J.M."/>
            <person name="Imachi H."/>
            <person name="Sousa D.Z."/>
        </authorList>
    </citation>
    <scope>NUCLEOTIDE SEQUENCE [LARGE SCALE GENOMIC DNA]</scope>
    <source>
        <strain evidence="17 18">MGP</strain>
    </source>
</reference>
<dbReference type="NCBIfam" id="TIGR00115">
    <property type="entry name" value="tig"/>
    <property type="match status" value="1"/>
</dbReference>
<dbReference type="PANTHER" id="PTHR30560">
    <property type="entry name" value="TRIGGER FACTOR CHAPERONE AND PEPTIDYL-PROLYL CIS/TRANS ISOMERASE"/>
    <property type="match status" value="1"/>
</dbReference>
<dbReference type="Gene3D" id="3.10.50.40">
    <property type="match status" value="1"/>
</dbReference>
<dbReference type="EC" id="5.2.1.8" evidence="3 12"/>
<evidence type="ECO:0000256" key="10">
    <source>
        <dbReference type="ARBA" id="ARBA00024849"/>
    </source>
</evidence>
<dbReference type="FunFam" id="3.10.50.40:FF:000001">
    <property type="entry name" value="Trigger factor"/>
    <property type="match status" value="1"/>
</dbReference>
<dbReference type="GO" id="GO:0051301">
    <property type="term" value="P:cell division"/>
    <property type="evidence" value="ECO:0007669"/>
    <property type="project" value="UniProtKB-KW"/>
</dbReference>
<dbReference type="InterPro" id="IPR001179">
    <property type="entry name" value="PPIase_FKBP_dom"/>
</dbReference>
<comment type="subcellular location">
    <subcellularLocation>
        <location evidence="12">Cytoplasm</location>
    </subcellularLocation>
    <text evidence="12">About half TF is bound to the ribosome near the polypeptide exit tunnel while the other half is free in the cytoplasm.</text>
</comment>
<dbReference type="GO" id="GO:0005737">
    <property type="term" value="C:cytoplasm"/>
    <property type="evidence" value="ECO:0007669"/>
    <property type="project" value="UniProtKB-SubCell"/>
</dbReference>
<evidence type="ECO:0000256" key="5">
    <source>
        <dbReference type="ARBA" id="ARBA00022618"/>
    </source>
</evidence>
<dbReference type="InterPro" id="IPR046357">
    <property type="entry name" value="PPIase_dom_sf"/>
</dbReference>
<keyword evidence="5 12" id="KW-0132">Cell division</keyword>
<evidence type="ECO:0000256" key="1">
    <source>
        <dbReference type="ARBA" id="ARBA00000971"/>
    </source>
</evidence>
<dbReference type="EMBL" id="QFFZ01000005">
    <property type="protein sequence ID" value="TEB12723.1"/>
    <property type="molecule type" value="Genomic_DNA"/>
</dbReference>
<keyword evidence="9 12" id="KW-0131">Cell cycle</keyword>
<comment type="caution">
    <text evidence="17">The sequence shown here is derived from an EMBL/GenBank/DDBJ whole genome shotgun (WGS) entry which is preliminary data.</text>
</comment>
<dbReference type="Pfam" id="PF00254">
    <property type="entry name" value="FKBP_C"/>
    <property type="match status" value="1"/>
</dbReference>
<evidence type="ECO:0000256" key="7">
    <source>
        <dbReference type="ARBA" id="ARBA00023186"/>
    </source>
</evidence>
<dbReference type="Pfam" id="PF05697">
    <property type="entry name" value="Trigger_N"/>
    <property type="match status" value="1"/>
</dbReference>
<dbReference type="GO" id="GO:0044183">
    <property type="term" value="F:protein folding chaperone"/>
    <property type="evidence" value="ECO:0007669"/>
    <property type="project" value="TreeGrafter"/>
</dbReference>
<dbReference type="SUPFAM" id="SSF102735">
    <property type="entry name" value="Trigger factor ribosome-binding domain"/>
    <property type="match status" value="1"/>
</dbReference>
<dbReference type="InterPro" id="IPR037041">
    <property type="entry name" value="Trigger_fac_C_sf"/>
</dbReference>
<comment type="function">
    <text evidence="10 12">Involved in protein export. Acts as a chaperone by maintaining the newly synthesized protein in an open conformation. Functions as a peptidyl-prolyl cis-trans isomerase.</text>
</comment>
<dbReference type="GO" id="GO:0051083">
    <property type="term" value="P:'de novo' cotranslational protein folding"/>
    <property type="evidence" value="ECO:0007669"/>
    <property type="project" value="TreeGrafter"/>
</dbReference>
<sequence>MKANAEKIEKNTVLLEIEIDAESFSQAVDKAFRRLVKKVNVPGFRKGKAPRQIFERMMGKGVIIEEAMESVVPDAYYKAVEDTGIEPIDQPKIDIVQAEEGQPVIFKATVQVKPEVTLGQYKGLEVSKHPVDVPEEEVDRSLERLQNRHAKLLTMEEGTVEKGDTAVIDFLGKVDGVPFKGGEGKEYSLEIGSGSFIPGFEDQLVGQKVGETRDIFVTFPENYQAEELAGKDATFTVTVNTIKRKETVALDDEFAKDVSEFDTLEELRADIANKLKENAESQAKYGLRQEIVNKVVDNAEVEIPDVMVENQLRDMMGNFERRLATQGMTLDSYLQFAKTTRADFEESMRPDAIWSAKSNLVMEAIAKQENIEPTAEEIDAEAAKIAQYLNQDLEQFKAAVESKGQIDYIKDQIVREKTLQFLVDNAVIIEGASGEPAWEVIESKEEFREPAGDTKEPAGDTNEPASE</sequence>
<evidence type="ECO:0000256" key="8">
    <source>
        <dbReference type="ARBA" id="ARBA00023235"/>
    </source>
</evidence>
<evidence type="ECO:0000256" key="14">
    <source>
        <dbReference type="RuleBase" id="RU003914"/>
    </source>
</evidence>
<dbReference type="GO" id="GO:0015031">
    <property type="term" value="P:protein transport"/>
    <property type="evidence" value="ECO:0007669"/>
    <property type="project" value="UniProtKB-UniRule"/>
</dbReference>
<evidence type="ECO:0000256" key="11">
    <source>
        <dbReference type="ARBA" id="ARBA00029986"/>
    </source>
</evidence>